<evidence type="ECO:0000313" key="1">
    <source>
        <dbReference type="EMBL" id="KAK2572393.1"/>
    </source>
</evidence>
<reference evidence="1" key="2">
    <citation type="journal article" date="2023" name="Science">
        <title>Genomic signatures of disease resistance in endangered staghorn corals.</title>
        <authorList>
            <person name="Vollmer S.V."/>
            <person name="Selwyn J.D."/>
            <person name="Despard B.A."/>
            <person name="Roesel C.L."/>
        </authorList>
    </citation>
    <scope>NUCLEOTIDE SEQUENCE</scope>
    <source>
        <strain evidence="1">K2</strain>
    </source>
</reference>
<proteinExistence type="predicted"/>
<name>A0AAD9R3Y5_ACRCE</name>
<comment type="caution">
    <text evidence="1">The sequence shown here is derived from an EMBL/GenBank/DDBJ whole genome shotgun (WGS) entry which is preliminary data.</text>
</comment>
<gene>
    <name evidence="1" type="ORF">P5673_002633</name>
</gene>
<protein>
    <submittedName>
        <fullName evidence="1">Uncharacterized protein</fullName>
    </submittedName>
</protein>
<dbReference type="Proteomes" id="UP001249851">
    <property type="component" value="Unassembled WGS sequence"/>
</dbReference>
<accession>A0AAD9R3Y5</accession>
<dbReference type="AlphaFoldDB" id="A0AAD9R3Y5"/>
<reference evidence="1" key="1">
    <citation type="journal article" date="2023" name="G3 (Bethesda)">
        <title>Whole genome assembly and annotation of the endangered Caribbean coral Acropora cervicornis.</title>
        <authorList>
            <person name="Selwyn J.D."/>
            <person name="Vollmer S.V."/>
        </authorList>
    </citation>
    <scope>NUCLEOTIDE SEQUENCE</scope>
    <source>
        <strain evidence="1">K2</strain>
    </source>
</reference>
<organism evidence="1 2">
    <name type="scientific">Acropora cervicornis</name>
    <name type="common">Staghorn coral</name>
    <dbReference type="NCBI Taxonomy" id="6130"/>
    <lineage>
        <taxon>Eukaryota</taxon>
        <taxon>Metazoa</taxon>
        <taxon>Cnidaria</taxon>
        <taxon>Anthozoa</taxon>
        <taxon>Hexacorallia</taxon>
        <taxon>Scleractinia</taxon>
        <taxon>Astrocoeniina</taxon>
        <taxon>Acroporidae</taxon>
        <taxon>Acropora</taxon>
    </lineage>
</organism>
<keyword evidence="2" id="KW-1185">Reference proteome</keyword>
<evidence type="ECO:0000313" key="2">
    <source>
        <dbReference type="Proteomes" id="UP001249851"/>
    </source>
</evidence>
<dbReference type="EMBL" id="JARQWQ010000004">
    <property type="protein sequence ID" value="KAK2572393.1"/>
    <property type="molecule type" value="Genomic_DNA"/>
</dbReference>
<sequence>MVLGPDKVGSMKNNTSQKNALKASEVFIPQCKTKRMDVKYKQENSLQSYKITRTRVRFTVFKVIEADRTVMMA</sequence>